<organism evidence="10 11">
    <name type="scientific">Podarcis muralis</name>
    <name type="common">Wall lizard</name>
    <name type="synonym">Lacerta muralis</name>
    <dbReference type="NCBI Taxonomy" id="64176"/>
    <lineage>
        <taxon>Eukaryota</taxon>
        <taxon>Metazoa</taxon>
        <taxon>Chordata</taxon>
        <taxon>Craniata</taxon>
        <taxon>Vertebrata</taxon>
        <taxon>Euteleostomi</taxon>
        <taxon>Lepidosauria</taxon>
        <taxon>Squamata</taxon>
        <taxon>Bifurcata</taxon>
        <taxon>Unidentata</taxon>
        <taxon>Episquamata</taxon>
        <taxon>Laterata</taxon>
        <taxon>Lacertibaenia</taxon>
        <taxon>Lacertidae</taxon>
        <taxon>Podarcis</taxon>
    </lineage>
</organism>
<dbReference type="GO" id="GO:0031731">
    <property type="term" value="F:CCR6 chemokine receptor binding"/>
    <property type="evidence" value="ECO:0007669"/>
    <property type="project" value="TreeGrafter"/>
</dbReference>
<evidence type="ECO:0000256" key="6">
    <source>
        <dbReference type="ARBA" id="ARBA00022940"/>
    </source>
</evidence>
<evidence type="ECO:0000259" key="9">
    <source>
        <dbReference type="Pfam" id="PF00711"/>
    </source>
</evidence>
<evidence type="ECO:0000256" key="4">
    <source>
        <dbReference type="ARBA" id="ARBA00022529"/>
    </source>
</evidence>
<dbReference type="GO" id="GO:0005615">
    <property type="term" value="C:extracellular space"/>
    <property type="evidence" value="ECO:0007669"/>
    <property type="project" value="TreeGrafter"/>
</dbReference>
<dbReference type="Pfam" id="PF00711">
    <property type="entry name" value="Defensin_beta"/>
    <property type="match status" value="1"/>
</dbReference>
<reference evidence="10" key="2">
    <citation type="submission" date="2025-08" db="UniProtKB">
        <authorList>
            <consortium name="Ensembl"/>
        </authorList>
    </citation>
    <scope>IDENTIFICATION</scope>
</reference>
<evidence type="ECO:0000313" key="10">
    <source>
        <dbReference type="Ensembl" id="ENSPMRP00000003499.1"/>
    </source>
</evidence>
<name>A0A670HUT5_PODMU</name>
<keyword evidence="5" id="KW-0732">Signal</keyword>
<evidence type="ECO:0000256" key="1">
    <source>
        <dbReference type="ARBA" id="ARBA00004613"/>
    </source>
</evidence>
<evidence type="ECO:0000256" key="5">
    <source>
        <dbReference type="ARBA" id="ARBA00022729"/>
    </source>
</evidence>
<evidence type="ECO:0000256" key="2">
    <source>
        <dbReference type="ARBA" id="ARBA00007371"/>
    </source>
</evidence>
<evidence type="ECO:0000313" key="11">
    <source>
        <dbReference type="Proteomes" id="UP000472272"/>
    </source>
</evidence>
<comment type="similarity">
    <text evidence="2">Belongs to the beta-defensin family.</text>
</comment>
<dbReference type="Proteomes" id="UP000472272">
    <property type="component" value="Chromosome 3"/>
</dbReference>
<dbReference type="OMA" id="NDNICAT"/>
<proteinExistence type="inferred from homology"/>
<sequence>MEVQPSSSLCVSVFSFLKTSGSLAALSMKAPFLLFALLPLVFPTNESDTVACRKNFNICSTLLCPVFYTANGTCYDGKQKCCVPWKIKEMLLPLRKT</sequence>
<reference evidence="10" key="3">
    <citation type="submission" date="2025-09" db="UniProtKB">
        <authorList>
            <consortium name="Ensembl"/>
        </authorList>
    </citation>
    <scope>IDENTIFICATION</scope>
</reference>
<dbReference type="GeneTree" id="ENSGT01110000270060"/>
<accession>A0A670HUT5</accession>
<keyword evidence="6" id="KW-0211">Defensin</keyword>
<dbReference type="InterPro" id="IPR001855">
    <property type="entry name" value="Defensin_beta-like"/>
</dbReference>
<dbReference type="PANTHER" id="PTHR21388:SF9">
    <property type="entry name" value="BETA-DEFENSIN 1"/>
    <property type="match status" value="1"/>
</dbReference>
<dbReference type="GO" id="GO:0002227">
    <property type="term" value="P:innate immune response in mucosa"/>
    <property type="evidence" value="ECO:0007669"/>
    <property type="project" value="TreeGrafter"/>
</dbReference>
<keyword evidence="11" id="KW-1185">Reference proteome</keyword>
<keyword evidence="4" id="KW-0929">Antimicrobial</keyword>
<keyword evidence="3" id="KW-0964">Secreted</keyword>
<evidence type="ECO:0000256" key="7">
    <source>
        <dbReference type="ARBA" id="ARBA00023022"/>
    </source>
</evidence>
<dbReference type="Ensembl" id="ENSPMRT00000003753.1">
    <property type="protein sequence ID" value="ENSPMRP00000003499.1"/>
    <property type="gene ID" value="ENSPMRG00000002460.1"/>
</dbReference>
<dbReference type="GO" id="GO:0050829">
    <property type="term" value="P:defense response to Gram-negative bacterium"/>
    <property type="evidence" value="ECO:0007669"/>
    <property type="project" value="TreeGrafter"/>
</dbReference>
<evidence type="ECO:0000256" key="3">
    <source>
        <dbReference type="ARBA" id="ARBA00022525"/>
    </source>
</evidence>
<feature type="domain" description="Beta-defensin-like" evidence="9">
    <location>
        <begin position="48"/>
        <end position="82"/>
    </location>
</feature>
<evidence type="ECO:0000256" key="8">
    <source>
        <dbReference type="ARBA" id="ARBA00023157"/>
    </source>
</evidence>
<dbReference type="SUPFAM" id="SSF57392">
    <property type="entry name" value="Defensin-like"/>
    <property type="match status" value="1"/>
</dbReference>
<reference evidence="10 11" key="1">
    <citation type="journal article" date="2019" name="Proc. Natl. Acad. Sci. U.S.A.">
        <title>Regulatory changes in pterin and carotenoid genes underlie balanced color polymorphisms in the wall lizard.</title>
        <authorList>
            <person name="Andrade P."/>
            <person name="Pinho C."/>
            <person name="Perez I de Lanuza G."/>
            <person name="Afonso S."/>
            <person name="Brejcha J."/>
            <person name="Rubin C.J."/>
            <person name="Wallerman O."/>
            <person name="Pereira P."/>
            <person name="Sabatino S.J."/>
            <person name="Bellati A."/>
            <person name="Pellitteri-Rosa D."/>
            <person name="Bosakova Z."/>
            <person name="Bunikis I."/>
            <person name="Carretero M.A."/>
            <person name="Feiner N."/>
            <person name="Marsik P."/>
            <person name="Pauperio F."/>
            <person name="Salvi D."/>
            <person name="Soler L."/>
            <person name="While G.M."/>
            <person name="Uller T."/>
            <person name="Font E."/>
            <person name="Andersson L."/>
            <person name="Carneiro M."/>
        </authorList>
    </citation>
    <scope>NUCLEOTIDE SEQUENCE</scope>
</reference>
<dbReference type="GO" id="GO:0050830">
    <property type="term" value="P:defense response to Gram-positive bacterium"/>
    <property type="evidence" value="ECO:0007669"/>
    <property type="project" value="TreeGrafter"/>
</dbReference>
<dbReference type="AlphaFoldDB" id="A0A670HUT5"/>
<dbReference type="PANTHER" id="PTHR21388">
    <property type="entry name" value="BETA-DEFENSIN-RELATED"/>
    <property type="match status" value="1"/>
</dbReference>
<protein>
    <recommendedName>
        <fullName evidence="9">Beta-defensin-like domain-containing protein</fullName>
    </recommendedName>
</protein>
<comment type="subcellular location">
    <subcellularLocation>
        <location evidence="1">Secreted</location>
    </subcellularLocation>
</comment>
<keyword evidence="8" id="KW-1015">Disulfide bond</keyword>
<keyword evidence="7" id="KW-0044">Antibiotic</keyword>